<dbReference type="CDD" id="cd04301">
    <property type="entry name" value="NAT_SF"/>
    <property type="match status" value="1"/>
</dbReference>
<name>A0A540VEW0_9CHLR</name>
<keyword evidence="3" id="KW-1185">Reference proteome</keyword>
<feature type="domain" description="N-acetyltransferase" evidence="1">
    <location>
        <begin position="17"/>
        <end position="185"/>
    </location>
</feature>
<dbReference type="Gene3D" id="3.40.630.30">
    <property type="match status" value="1"/>
</dbReference>
<dbReference type="InterPro" id="IPR016181">
    <property type="entry name" value="Acyl_CoA_acyltransferase"/>
</dbReference>
<dbReference type="InterPro" id="IPR000182">
    <property type="entry name" value="GNAT_dom"/>
</dbReference>
<dbReference type="SUPFAM" id="SSF55729">
    <property type="entry name" value="Acyl-CoA N-acyltransferases (Nat)"/>
    <property type="match status" value="1"/>
</dbReference>
<protein>
    <submittedName>
        <fullName evidence="2">GNAT family N-acetyltransferase</fullName>
    </submittedName>
</protein>
<dbReference type="PANTHER" id="PTHR43617">
    <property type="entry name" value="L-AMINO ACID N-ACETYLTRANSFERASE"/>
    <property type="match status" value="1"/>
</dbReference>
<reference evidence="2 3" key="1">
    <citation type="submission" date="2019-06" db="EMBL/GenBank/DDBJ databases">
        <title>Genome sequence of Litorilinea aerophila BAA-2444.</title>
        <authorList>
            <person name="Maclea K.S."/>
            <person name="Maurais E.G."/>
            <person name="Iannazzi L.C."/>
        </authorList>
    </citation>
    <scope>NUCLEOTIDE SEQUENCE [LARGE SCALE GENOMIC DNA]</scope>
    <source>
        <strain evidence="2 3">ATCC BAA-2444</strain>
    </source>
</reference>
<dbReference type="EMBL" id="VIGC01000015">
    <property type="protein sequence ID" value="TQE95289.1"/>
    <property type="molecule type" value="Genomic_DNA"/>
</dbReference>
<evidence type="ECO:0000259" key="1">
    <source>
        <dbReference type="PROSITE" id="PS51186"/>
    </source>
</evidence>
<dbReference type="OrthoDB" id="155945at2"/>
<accession>A0A540VEW0</accession>
<dbReference type="AlphaFoldDB" id="A0A540VEW0"/>
<comment type="caution">
    <text evidence="2">The sequence shown here is derived from an EMBL/GenBank/DDBJ whole genome shotgun (WGS) entry which is preliminary data.</text>
</comment>
<sequence>MTAINAAPGCFQKELQTGIRPFDIGRDLRPVAELIADAFTDELDPRGLAALREMRIMSHVSGLLKLLSRSTGEFDDLFGGFVWLERGRIVGNVTVQRADRYGNRWQIANVAVSPQFRGRGIARRLMQRALDHIAECGGQWAVLQVYEQNQVARTLYEHLGFEEVGGTVELRLDRVPPVPFPEPIPNFRAFSAHHWQPLFELASHQLNGQAQWWRALRRSDFQPNLEQLFLEWLWRTLGRQRIYRRSIQTTRRFEAALILTAQRWRGTHTINLWARPENYGRYEQPMLQWALATLQAYPKWPVKISLNKEHEAALAVCESFGFRRQQTLLTMRRRIDGAPITPSAPSAP</sequence>
<keyword evidence="2" id="KW-0808">Transferase</keyword>
<evidence type="ECO:0000313" key="3">
    <source>
        <dbReference type="Proteomes" id="UP000317371"/>
    </source>
</evidence>
<dbReference type="InParanoid" id="A0A540VEW0"/>
<dbReference type="Pfam" id="PF00583">
    <property type="entry name" value="Acetyltransf_1"/>
    <property type="match status" value="1"/>
</dbReference>
<dbReference type="RefSeq" id="WP_141610567.1">
    <property type="nucleotide sequence ID" value="NZ_VIGC02000015.1"/>
</dbReference>
<gene>
    <name evidence="2" type="ORF">FKZ61_13020</name>
</gene>
<dbReference type="PROSITE" id="PS51186">
    <property type="entry name" value="GNAT"/>
    <property type="match status" value="1"/>
</dbReference>
<dbReference type="InterPro" id="IPR050276">
    <property type="entry name" value="MshD_Acetyltransferase"/>
</dbReference>
<dbReference type="PANTHER" id="PTHR43617:SF20">
    <property type="entry name" value="N-ALPHA-ACETYLTRANSFERASE RIMI"/>
    <property type="match status" value="1"/>
</dbReference>
<evidence type="ECO:0000313" key="2">
    <source>
        <dbReference type="EMBL" id="TQE95289.1"/>
    </source>
</evidence>
<proteinExistence type="predicted"/>
<dbReference type="Proteomes" id="UP000317371">
    <property type="component" value="Unassembled WGS sequence"/>
</dbReference>
<organism evidence="2 3">
    <name type="scientific">Litorilinea aerophila</name>
    <dbReference type="NCBI Taxonomy" id="1204385"/>
    <lineage>
        <taxon>Bacteria</taxon>
        <taxon>Bacillati</taxon>
        <taxon>Chloroflexota</taxon>
        <taxon>Caldilineae</taxon>
        <taxon>Caldilineales</taxon>
        <taxon>Caldilineaceae</taxon>
        <taxon>Litorilinea</taxon>
    </lineage>
</organism>
<dbReference type="GO" id="GO:0008999">
    <property type="term" value="F:protein-N-terminal-alanine acetyltransferase activity"/>
    <property type="evidence" value="ECO:0007669"/>
    <property type="project" value="TreeGrafter"/>
</dbReference>